<dbReference type="InterPro" id="IPR011053">
    <property type="entry name" value="Single_hybrid_motif"/>
</dbReference>
<dbReference type="CDD" id="cd06849">
    <property type="entry name" value="lipoyl_domain"/>
    <property type="match status" value="1"/>
</dbReference>
<dbReference type="RefSeq" id="WP_274140327.1">
    <property type="nucleotide sequence ID" value="NZ_JAJUBB010000002.1"/>
</dbReference>
<proteinExistence type="predicted"/>
<dbReference type="Gene3D" id="2.40.50.100">
    <property type="match status" value="1"/>
</dbReference>
<dbReference type="InterPro" id="IPR003016">
    <property type="entry name" value="2-oxoA_DH_lipoyl-BS"/>
</dbReference>
<keyword evidence="5" id="KW-1185">Reference proteome</keyword>
<accession>A0ABT5QH39</accession>
<protein>
    <recommendedName>
        <fullName evidence="3">Lipoyl-binding domain-containing protein</fullName>
    </recommendedName>
</protein>
<comment type="cofactor">
    <cofactor evidence="1">
        <name>(R)-lipoate</name>
        <dbReference type="ChEBI" id="CHEBI:83088"/>
    </cofactor>
</comment>
<dbReference type="Pfam" id="PF00364">
    <property type="entry name" value="Biotin_lipoyl"/>
    <property type="match status" value="1"/>
</dbReference>
<evidence type="ECO:0000256" key="2">
    <source>
        <dbReference type="ARBA" id="ARBA00022823"/>
    </source>
</evidence>
<organism evidence="4 5">
    <name type="scientific">Enterovibrio qingdaonensis</name>
    <dbReference type="NCBI Taxonomy" id="2899818"/>
    <lineage>
        <taxon>Bacteria</taxon>
        <taxon>Pseudomonadati</taxon>
        <taxon>Pseudomonadota</taxon>
        <taxon>Gammaproteobacteria</taxon>
        <taxon>Vibrionales</taxon>
        <taxon>Vibrionaceae</taxon>
        <taxon>Enterovibrio</taxon>
    </lineage>
</organism>
<reference evidence="4" key="1">
    <citation type="submission" date="2021-12" db="EMBL/GenBank/DDBJ databases">
        <title>Enterovibrio ZSDZ35 sp. nov. and Enterovibrio ZSDZ42 sp. nov., isolated from coastal seawater in Qingdao.</title>
        <authorList>
            <person name="Zhang P."/>
        </authorList>
    </citation>
    <scope>NUCLEOTIDE SEQUENCE</scope>
    <source>
        <strain evidence="4">ZSDZ35</strain>
    </source>
</reference>
<gene>
    <name evidence="4" type="ORF">LRP49_03690</name>
</gene>
<evidence type="ECO:0000256" key="1">
    <source>
        <dbReference type="ARBA" id="ARBA00001938"/>
    </source>
</evidence>
<evidence type="ECO:0000313" key="5">
    <source>
        <dbReference type="Proteomes" id="UP001149821"/>
    </source>
</evidence>
<dbReference type="PROSITE" id="PS50968">
    <property type="entry name" value="BIOTINYL_LIPOYL"/>
    <property type="match status" value="1"/>
</dbReference>
<dbReference type="EMBL" id="JAJUBB010000002">
    <property type="protein sequence ID" value="MDD1780296.1"/>
    <property type="molecule type" value="Genomic_DNA"/>
</dbReference>
<feature type="domain" description="Lipoyl-binding" evidence="3">
    <location>
        <begin position="2"/>
        <end position="77"/>
    </location>
</feature>
<name>A0ABT5QH39_9GAMM</name>
<dbReference type="Proteomes" id="UP001149821">
    <property type="component" value="Unassembled WGS sequence"/>
</dbReference>
<evidence type="ECO:0000313" key="4">
    <source>
        <dbReference type="EMBL" id="MDD1780296.1"/>
    </source>
</evidence>
<evidence type="ECO:0000259" key="3">
    <source>
        <dbReference type="PROSITE" id="PS50968"/>
    </source>
</evidence>
<dbReference type="PROSITE" id="PS00189">
    <property type="entry name" value="LIPOYL"/>
    <property type="match status" value="1"/>
</dbReference>
<comment type="caution">
    <text evidence="4">The sequence shown here is derived from an EMBL/GenBank/DDBJ whole genome shotgun (WGS) entry which is preliminary data.</text>
</comment>
<dbReference type="SUPFAM" id="SSF51230">
    <property type="entry name" value="Single hybrid motif"/>
    <property type="match status" value="1"/>
</dbReference>
<sequence length="79" mass="8710">MNTEIKIAIDLWEEDEEGVITTWFVSNGGEIEKGEVVAEVMVQKIQYEIFSPSAGQVKIIKKPDETVNKGDIIGLVSGD</sequence>
<dbReference type="InterPro" id="IPR000089">
    <property type="entry name" value="Biotin_lipoyl"/>
</dbReference>
<keyword evidence="2" id="KW-0450">Lipoyl</keyword>